<dbReference type="VEuPathDB" id="VectorBase:GPAI041126"/>
<evidence type="ECO:0000313" key="2">
    <source>
        <dbReference type="EnsemblMetazoa" id="GPAI041126-PA"/>
    </source>
</evidence>
<name>A0A1B0ACH9_GLOPL</name>
<keyword evidence="1" id="KW-0472">Membrane</keyword>
<evidence type="ECO:0000256" key="1">
    <source>
        <dbReference type="SAM" id="Phobius"/>
    </source>
</evidence>
<dbReference type="Proteomes" id="UP000092445">
    <property type="component" value="Unassembled WGS sequence"/>
</dbReference>
<organism evidence="2 3">
    <name type="scientific">Glossina pallidipes</name>
    <name type="common">Tsetse fly</name>
    <dbReference type="NCBI Taxonomy" id="7398"/>
    <lineage>
        <taxon>Eukaryota</taxon>
        <taxon>Metazoa</taxon>
        <taxon>Ecdysozoa</taxon>
        <taxon>Arthropoda</taxon>
        <taxon>Hexapoda</taxon>
        <taxon>Insecta</taxon>
        <taxon>Pterygota</taxon>
        <taxon>Neoptera</taxon>
        <taxon>Endopterygota</taxon>
        <taxon>Diptera</taxon>
        <taxon>Brachycera</taxon>
        <taxon>Muscomorpha</taxon>
        <taxon>Hippoboscoidea</taxon>
        <taxon>Glossinidae</taxon>
        <taxon>Glossina</taxon>
    </lineage>
</organism>
<dbReference type="EnsemblMetazoa" id="GPAI041126-RA">
    <property type="protein sequence ID" value="GPAI041126-PA"/>
    <property type="gene ID" value="GPAI041126"/>
</dbReference>
<keyword evidence="1" id="KW-1133">Transmembrane helix</keyword>
<proteinExistence type="predicted"/>
<keyword evidence="3" id="KW-1185">Reference proteome</keyword>
<accession>A0A1B0ACH9</accession>
<feature type="transmembrane region" description="Helical" evidence="1">
    <location>
        <begin position="126"/>
        <end position="143"/>
    </location>
</feature>
<reference evidence="2" key="2">
    <citation type="submission" date="2020-05" db="UniProtKB">
        <authorList>
            <consortium name="EnsemblMetazoa"/>
        </authorList>
    </citation>
    <scope>IDENTIFICATION</scope>
    <source>
        <strain evidence="2">IAEA</strain>
    </source>
</reference>
<evidence type="ECO:0000313" key="3">
    <source>
        <dbReference type="Proteomes" id="UP000092445"/>
    </source>
</evidence>
<keyword evidence="1" id="KW-0812">Transmembrane</keyword>
<dbReference type="AlphaFoldDB" id="A0A1B0ACH9"/>
<sequence>MVTLIAKNHGPLLAIISDFNNGNSPTNTNTLAVKIIENSSNNEDQQITVHQQYDEVLMCSVIEIGNLKWHSVEIKSSQTEQTAETESITTPFSRKYVALSEPAFRDGLVSVNSSYSPDSDSIPSCILINCLLLLLLLLIIAFLPDLVRLHLPKAVFSTHHVIAG</sequence>
<reference evidence="3" key="1">
    <citation type="submission" date="2014-03" db="EMBL/GenBank/DDBJ databases">
        <authorList>
            <person name="Aksoy S."/>
            <person name="Warren W."/>
            <person name="Wilson R.K."/>
        </authorList>
    </citation>
    <scope>NUCLEOTIDE SEQUENCE [LARGE SCALE GENOMIC DNA]</scope>
    <source>
        <strain evidence="3">IAEA</strain>
    </source>
</reference>
<protein>
    <submittedName>
        <fullName evidence="2">Uncharacterized protein</fullName>
    </submittedName>
</protein>